<keyword evidence="2" id="KW-1185">Reference proteome</keyword>
<organism evidence="1 2">
    <name type="scientific">Brachionus plicatilis</name>
    <name type="common">Marine rotifer</name>
    <name type="synonym">Brachionus muelleri</name>
    <dbReference type="NCBI Taxonomy" id="10195"/>
    <lineage>
        <taxon>Eukaryota</taxon>
        <taxon>Metazoa</taxon>
        <taxon>Spiralia</taxon>
        <taxon>Gnathifera</taxon>
        <taxon>Rotifera</taxon>
        <taxon>Eurotatoria</taxon>
        <taxon>Monogononta</taxon>
        <taxon>Pseudotrocha</taxon>
        <taxon>Ploima</taxon>
        <taxon>Brachionidae</taxon>
        <taxon>Brachionus</taxon>
    </lineage>
</organism>
<dbReference type="EMBL" id="REGN01003700">
    <property type="protein sequence ID" value="RNA21279.1"/>
    <property type="molecule type" value="Genomic_DNA"/>
</dbReference>
<accession>A0A3M7RCW3</accession>
<reference evidence="1 2" key="1">
    <citation type="journal article" date="2018" name="Sci. Rep.">
        <title>Genomic signatures of local adaptation to the degree of environmental predictability in rotifers.</title>
        <authorList>
            <person name="Franch-Gras L."/>
            <person name="Hahn C."/>
            <person name="Garcia-Roger E.M."/>
            <person name="Carmona M.J."/>
            <person name="Serra M."/>
            <person name="Gomez A."/>
        </authorList>
    </citation>
    <scope>NUCLEOTIDE SEQUENCE [LARGE SCALE GENOMIC DNA]</scope>
    <source>
        <strain evidence="1">HYR1</strain>
    </source>
</reference>
<dbReference type="Proteomes" id="UP000276133">
    <property type="component" value="Unassembled WGS sequence"/>
</dbReference>
<protein>
    <submittedName>
        <fullName evidence="1">Uncharacterized protein</fullName>
    </submittedName>
</protein>
<proteinExistence type="predicted"/>
<sequence>MDGITLFKKLGRNIERSVTNNISYANLGKKKNFLLKNNKSPFLSLSLSALNLTSRRTDSSSDGSSSYCCSLSGRPYDLNKISSSL</sequence>
<gene>
    <name evidence="1" type="ORF">BpHYR1_050115</name>
</gene>
<comment type="caution">
    <text evidence="1">The sequence shown here is derived from an EMBL/GenBank/DDBJ whole genome shotgun (WGS) entry which is preliminary data.</text>
</comment>
<dbReference type="AlphaFoldDB" id="A0A3M7RCW3"/>
<name>A0A3M7RCW3_BRAPC</name>
<evidence type="ECO:0000313" key="2">
    <source>
        <dbReference type="Proteomes" id="UP000276133"/>
    </source>
</evidence>
<evidence type="ECO:0000313" key="1">
    <source>
        <dbReference type="EMBL" id="RNA21279.1"/>
    </source>
</evidence>